<name>A0A1G8L8Q9_9FLAO</name>
<dbReference type="STRING" id="262004.SAMN04489796_11264"/>
<dbReference type="AlphaFoldDB" id="A0A1G8L8Q9"/>
<dbReference type="OrthoDB" id="871919at2"/>
<accession>A0A1G8L8Q9</accession>
<organism evidence="1 2">
    <name type="scientific">Winogradskyella thalassocola</name>
    <dbReference type="NCBI Taxonomy" id="262004"/>
    <lineage>
        <taxon>Bacteria</taxon>
        <taxon>Pseudomonadati</taxon>
        <taxon>Bacteroidota</taxon>
        <taxon>Flavobacteriia</taxon>
        <taxon>Flavobacteriales</taxon>
        <taxon>Flavobacteriaceae</taxon>
        <taxon>Winogradskyella</taxon>
    </lineage>
</organism>
<keyword evidence="2" id="KW-1185">Reference proteome</keyword>
<proteinExistence type="predicted"/>
<reference evidence="2" key="1">
    <citation type="submission" date="2016-10" db="EMBL/GenBank/DDBJ databases">
        <authorList>
            <person name="Varghese N."/>
            <person name="Submissions S."/>
        </authorList>
    </citation>
    <scope>NUCLEOTIDE SEQUENCE [LARGE SCALE GENOMIC DNA]</scope>
    <source>
        <strain evidence="2">DSM 15363</strain>
    </source>
</reference>
<dbReference type="EMBL" id="FNCZ01000012">
    <property type="protein sequence ID" value="SDI52002.1"/>
    <property type="molecule type" value="Genomic_DNA"/>
</dbReference>
<sequence length="299" mass="33835">MKHSSYNSILKIALILFCNLVMSQSDEVIENIEKVNDSSYISLDLNYISDAVFMGRKDSISSPYLCSSITYHHKSGFYATGSVSYLTRADEGRIDLFVLTGGFDFTLKKLDGDISVTKYIFNEDSYNVISQVEADITAQLIYDFNVVNLGIATSVYLNSDSNSDIFLSSEISHDFVSRNEKFQISPTVGVYLGSQNFYEQYYINNRFGNGRGQQGGQGGQTIINMIQATDIEFEESEKFGLMAIEFSLPMWYVNEPWVFSVLPTYVLPQNPATLTVDDVVFEEDLENTFYWMVGVAHRF</sequence>
<dbReference type="Proteomes" id="UP000199492">
    <property type="component" value="Unassembled WGS sequence"/>
</dbReference>
<protein>
    <submittedName>
        <fullName evidence="1">Uncharacterized protein</fullName>
    </submittedName>
</protein>
<evidence type="ECO:0000313" key="2">
    <source>
        <dbReference type="Proteomes" id="UP000199492"/>
    </source>
</evidence>
<evidence type="ECO:0000313" key="1">
    <source>
        <dbReference type="EMBL" id="SDI52002.1"/>
    </source>
</evidence>
<dbReference type="RefSeq" id="WP_139181108.1">
    <property type="nucleotide sequence ID" value="NZ_FNCZ01000012.1"/>
</dbReference>
<gene>
    <name evidence="1" type="ORF">SAMN04489796_11264</name>
</gene>